<evidence type="ECO:0000313" key="2">
    <source>
        <dbReference type="EMBL" id="EJW02444.1"/>
    </source>
</evidence>
<accession>J9D4G1</accession>
<evidence type="ECO:0000256" key="1">
    <source>
        <dbReference type="SAM" id="Phobius"/>
    </source>
</evidence>
<evidence type="ECO:0000313" key="3">
    <source>
        <dbReference type="Proteomes" id="UP000003163"/>
    </source>
</evidence>
<reference evidence="3" key="2">
    <citation type="submission" date="2015-07" db="EMBL/GenBank/DDBJ databases">
        <title>Contrasting host-pathogen interactions and genome evolution in two generalist and specialist microsporidian pathogens of mosquitoes.</title>
        <authorList>
            <consortium name="The Broad Institute Genomics Platform"/>
            <consortium name="The Broad Institute Genome Sequencing Center for Infectious Disease"/>
            <person name="Cuomo C.A."/>
            <person name="Sanscrainte N.D."/>
            <person name="Goldberg J.M."/>
            <person name="Heiman D."/>
            <person name="Young S."/>
            <person name="Zeng Q."/>
            <person name="Becnel J.J."/>
            <person name="Birren B.W."/>
        </authorList>
    </citation>
    <scope>NUCLEOTIDE SEQUENCE [LARGE SCALE GENOMIC DNA]</scope>
    <source>
        <strain evidence="3">USNM 41457</strain>
    </source>
</reference>
<dbReference type="InParanoid" id="J9D4G1"/>
<keyword evidence="1" id="KW-1133">Transmembrane helix</keyword>
<dbReference type="AlphaFoldDB" id="J9D4G1"/>
<dbReference type="Proteomes" id="UP000003163">
    <property type="component" value="Unassembled WGS sequence"/>
</dbReference>
<sequence length="109" mass="13376">MIEIYEIFLNFIIIKNCYTIIKRFSFFICIHVLTDFFCYLYILNRLKDIEGKYLDYLMKFKSYFSYDAFHKANFMITAMNKYLYVFTFLEYYTVTFISTSKIILQILIP</sequence>
<protein>
    <submittedName>
        <fullName evidence="2">Uncharacterized protein</fullName>
    </submittedName>
</protein>
<feature type="transmembrane region" description="Helical" evidence="1">
    <location>
        <begin position="24"/>
        <end position="43"/>
    </location>
</feature>
<dbReference type="EMBL" id="AFBI03000071">
    <property type="protein sequence ID" value="EJW02444.1"/>
    <property type="molecule type" value="Genomic_DNA"/>
</dbReference>
<keyword evidence="1" id="KW-0812">Transmembrane</keyword>
<proteinExistence type="predicted"/>
<keyword evidence="3" id="KW-1185">Reference proteome</keyword>
<organism evidence="2 3">
    <name type="scientific">Edhazardia aedis (strain USNM 41457)</name>
    <name type="common">Microsporidian parasite</name>
    <dbReference type="NCBI Taxonomy" id="1003232"/>
    <lineage>
        <taxon>Eukaryota</taxon>
        <taxon>Fungi</taxon>
        <taxon>Fungi incertae sedis</taxon>
        <taxon>Microsporidia</taxon>
        <taxon>Edhazardia</taxon>
    </lineage>
</organism>
<dbReference type="VEuPathDB" id="MicrosporidiaDB:EDEG_03148"/>
<name>J9D4G1_EDHAE</name>
<dbReference type="HOGENOM" id="CLU_2183898_0_0_1"/>
<comment type="caution">
    <text evidence="2">The sequence shown here is derived from an EMBL/GenBank/DDBJ whole genome shotgun (WGS) entry which is preliminary data.</text>
</comment>
<gene>
    <name evidence="2" type="ORF">EDEG_03148</name>
</gene>
<feature type="transmembrane region" description="Helical" evidence="1">
    <location>
        <begin position="82"/>
        <end position="108"/>
    </location>
</feature>
<keyword evidence="1" id="KW-0472">Membrane</keyword>
<reference evidence="2 3" key="1">
    <citation type="submission" date="2011-08" db="EMBL/GenBank/DDBJ databases">
        <authorList>
            <person name="Liu Z.J."/>
            <person name="Shi F.L."/>
            <person name="Lu J.Q."/>
            <person name="Li M."/>
            <person name="Wang Z.L."/>
        </authorList>
    </citation>
    <scope>NUCLEOTIDE SEQUENCE [LARGE SCALE GENOMIC DNA]</scope>
    <source>
        <strain evidence="2 3">USNM 41457</strain>
    </source>
</reference>